<sequence length="256" mass="29275">MHRQKIHSGKQQQKIFDCLKEPEALAKIQAQFLLIMKKNSIKDLIYAYLIIFVLFCFAFVSCSIDNETQKVINEKQIVENLKKFSKDFLQKSIELEEAFAKSPSSNRIISYKNELLNVKSDSEFNQLMTSAGFINSNEILTLLKSRIELENNFRNQNPDFYLFDVNKRNSLLNKEYNIVLEEYISTQNNNITLRGCGSTYNRDVSRCNRDYGKCAITAVIAAAGGIWPGLAVGAICAWDLIDCKSDALEDYEDCIN</sequence>
<keyword evidence="3" id="KW-1185">Reference proteome</keyword>
<dbReference type="EMBL" id="CP092332">
    <property type="protein sequence ID" value="WGK94796.1"/>
    <property type="molecule type" value="Genomic_DNA"/>
</dbReference>
<evidence type="ECO:0008006" key="4">
    <source>
        <dbReference type="Google" id="ProtNLM"/>
    </source>
</evidence>
<organism evidence="2 3">
    <name type="scientific">Flavobacterium keumense</name>
    <dbReference type="NCBI Taxonomy" id="1306518"/>
    <lineage>
        <taxon>Bacteria</taxon>
        <taxon>Pseudomonadati</taxon>
        <taxon>Bacteroidota</taxon>
        <taxon>Flavobacteriia</taxon>
        <taxon>Flavobacteriales</taxon>
        <taxon>Flavobacteriaceae</taxon>
        <taxon>Flavobacterium</taxon>
    </lineage>
</organism>
<protein>
    <recommendedName>
        <fullName evidence="4">Lipoprotein</fullName>
    </recommendedName>
</protein>
<dbReference type="RefSeq" id="WP_264532490.1">
    <property type="nucleotide sequence ID" value="NZ_CP092332.1"/>
</dbReference>
<feature type="transmembrane region" description="Helical" evidence="1">
    <location>
        <begin position="44"/>
        <end position="61"/>
    </location>
</feature>
<gene>
    <name evidence="2" type="ORF">MG292_00790</name>
</gene>
<proteinExistence type="predicted"/>
<evidence type="ECO:0000313" key="3">
    <source>
        <dbReference type="Proteomes" id="UP001232117"/>
    </source>
</evidence>
<accession>A0ABY8N886</accession>
<reference evidence="2 3" key="1">
    <citation type="submission" date="2023-06" db="EMBL/GenBank/DDBJ databases">
        <title>Complete Genome Sequence of Flavobacterium keumense K3R-10.</title>
        <authorList>
            <person name="Jeong H."/>
            <person name="Jhang S.Y."/>
            <person name="Kim J.N."/>
        </authorList>
    </citation>
    <scope>NUCLEOTIDE SEQUENCE [LARGE SCALE GENOMIC DNA]</scope>
    <source>
        <strain evidence="2 3">K3R-10</strain>
    </source>
</reference>
<keyword evidence="1" id="KW-1133">Transmembrane helix</keyword>
<evidence type="ECO:0000256" key="1">
    <source>
        <dbReference type="SAM" id="Phobius"/>
    </source>
</evidence>
<evidence type="ECO:0000313" key="2">
    <source>
        <dbReference type="EMBL" id="WGK94796.1"/>
    </source>
</evidence>
<keyword evidence="1" id="KW-0812">Transmembrane</keyword>
<keyword evidence="1" id="KW-0472">Membrane</keyword>
<dbReference type="Proteomes" id="UP001232117">
    <property type="component" value="Chromosome"/>
</dbReference>
<name>A0ABY8N886_9FLAO</name>